<dbReference type="GO" id="GO:0043504">
    <property type="term" value="P:mitochondrial DNA repair"/>
    <property type="evidence" value="ECO:0007669"/>
    <property type="project" value="UniProtKB-UniRule"/>
</dbReference>
<evidence type="ECO:0000313" key="4">
    <source>
        <dbReference type="Proteomes" id="UP000235965"/>
    </source>
</evidence>
<comment type="caution">
    <text evidence="3">The sequence shown here is derived from an EMBL/GenBank/DDBJ whole genome shotgun (WGS) entry which is preliminary data.</text>
</comment>
<dbReference type="PANTHER" id="PTHR31340">
    <property type="entry name" value="MITOCHONDRIAL GENOME MAINTENANCE EXONUCLEASE 1"/>
    <property type="match status" value="1"/>
</dbReference>
<sequence length="442" mass="49908">MFGSTLFSALCIRYTVSFRKSNSQLKKGNVGEVIKKLNKENKSLFGELLETRPQKRKREAKNGPAFPSSAEQHSCSVQNKTSSEAWWYKQTLAASNIVRLKKNSNTYSEAKSDKSDTHWEETLESVQEQHSGDSFVKLPGEASQCSTSLSPEKSVCEVSTNSIEDAHASHVTDVLGKTDKTPMLHLPDIIVRNIPTFPLLNESKSKESTMPSECAWNILPHTKHVSNRKDCLLYPSVSKILNATMSDSSRVALKRWRQKMISELGEEGFLNHYRGLLDRGSLFHAAIQNYLSGAPESDLNLEQVQGCWQSLSDVVTNITDVRVLESHVVHSSLLYKGVIDCVAQYKGKPVIIEWKKSDRQKPEIEKTYDAPLQLSAYFGAMNYDVNYNFQVQGGLVVVAYSDGSPAHTFNMSITDCKKYWSLWLLRLQQYWVQQQQETVHSN</sequence>
<dbReference type="GO" id="GO:0008297">
    <property type="term" value="F:single-stranded DNA exodeoxyribonuclease activity"/>
    <property type="evidence" value="ECO:0007669"/>
    <property type="project" value="UniProtKB-UniRule"/>
</dbReference>
<dbReference type="STRING" id="105785.A0A2J7RQH8"/>
<dbReference type="EC" id="3.1.-.-" evidence="1"/>
<keyword evidence="1" id="KW-0269">Exonuclease</keyword>
<reference evidence="3 4" key="1">
    <citation type="submission" date="2017-12" db="EMBL/GenBank/DDBJ databases">
        <title>Hemimetabolous genomes reveal molecular basis of termite eusociality.</title>
        <authorList>
            <person name="Harrison M.C."/>
            <person name="Jongepier E."/>
            <person name="Robertson H.M."/>
            <person name="Arning N."/>
            <person name="Bitard-Feildel T."/>
            <person name="Chao H."/>
            <person name="Childers C.P."/>
            <person name="Dinh H."/>
            <person name="Doddapaneni H."/>
            <person name="Dugan S."/>
            <person name="Gowin J."/>
            <person name="Greiner C."/>
            <person name="Han Y."/>
            <person name="Hu H."/>
            <person name="Hughes D.S.T."/>
            <person name="Huylmans A.-K."/>
            <person name="Kemena C."/>
            <person name="Kremer L.P.M."/>
            <person name="Lee S.L."/>
            <person name="Lopez-Ezquerra A."/>
            <person name="Mallet L."/>
            <person name="Monroy-Kuhn J.M."/>
            <person name="Moser A."/>
            <person name="Murali S.C."/>
            <person name="Muzny D.M."/>
            <person name="Otani S."/>
            <person name="Piulachs M.-D."/>
            <person name="Poelchau M."/>
            <person name="Qu J."/>
            <person name="Schaub F."/>
            <person name="Wada-Katsumata A."/>
            <person name="Worley K.C."/>
            <person name="Xie Q."/>
            <person name="Ylla G."/>
            <person name="Poulsen M."/>
            <person name="Gibbs R.A."/>
            <person name="Schal C."/>
            <person name="Richards S."/>
            <person name="Belles X."/>
            <person name="Korb J."/>
            <person name="Bornberg-Bauer E."/>
        </authorList>
    </citation>
    <scope>NUCLEOTIDE SEQUENCE [LARGE SCALE GENOMIC DNA]</scope>
    <source>
        <tissue evidence="3">Whole body</tissue>
    </source>
</reference>
<comment type="similarity">
    <text evidence="1">Belongs to the MGME1 family.</text>
</comment>
<protein>
    <recommendedName>
        <fullName evidence="1">Mitochondrial genome maintenance exonuclease 1</fullName>
        <ecNumber evidence="1">3.1.-.-</ecNumber>
    </recommendedName>
</protein>
<comment type="subcellular location">
    <subcellularLocation>
        <location evidence="1">Mitochondrion</location>
    </subcellularLocation>
</comment>
<dbReference type="Gene3D" id="3.90.320.10">
    <property type="match status" value="1"/>
</dbReference>
<dbReference type="AlphaFoldDB" id="A0A2J7RQH8"/>
<dbReference type="EMBL" id="NEVH01001337">
    <property type="protein sequence ID" value="PNF43080.1"/>
    <property type="molecule type" value="Genomic_DNA"/>
</dbReference>
<dbReference type="PANTHER" id="PTHR31340:SF3">
    <property type="entry name" value="MITOCHONDRIAL GENOME MAINTENANCE EXONUCLEASE 1"/>
    <property type="match status" value="1"/>
</dbReference>
<evidence type="ECO:0000256" key="1">
    <source>
        <dbReference type="HAMAP-Rule" id="MF_03030"/>
    </source>
</evidence>
<keyword evidence="1" id="KW-0378">Hydrolase</keyword>
<organism evidence="3 4">
    <name type="scientific">Cryptotermes secundus</name>
    <dbReference type="NCBI Taxonomy" id="105785"/>
    <lineage>
        <taxon>Eukaryota</taxon>
        <taxon>Metazoa</taxon>
        <taxon>Ecdysozoa</taxon>
        <taxon>Arthropoda</taxon>
        <taxon>Hexapoda</taxon>
        <taxon>Insecta</taxon>
        <taxon>Pterygota</taxon>
        <taxon>Neoptera</taxon>
        <taxon>Polyneoptera</taxon>
        <taxon>Dictyoptera</taxon>
        <taxon>Blattodea</taxon>
        <taxon>Blattoidea</taxon>
        <taxon>Termitoidae</taxon>
        <taxon>Kalotermitidae</taxon>
        <taxon>Cryptotermitinae</taxon>
        <taxon>Cryptotermes</taxon>
    </lineage>
</organism>
<gene>
    <name evidence="3" type="ORF">B7P43_G02704</name>
</gene>
<keyword evidence="1" id="KW-0540">Nuclease</keyword>
<dbReference type="InterPro" id="IPR011604">
    <property type="entry name" value="PDDEXK-like_dom_sf"/>
</dbReference>
<evidence type="ECO:0000313" key="3">
    <source>
        <dbReference type="EMBL" id="PNF43080.1"/>
    </source>
</evidence>
<dbReference type="GO" id="GO:0006264">
    <property type="term" value="P:mitochondrial DNA replication"/>
    <property type="evidence" value="ECO:0007669"/>
    <property type="project" value="TreeGrafter"/>
</dbReference>
<proteinExistence type="inferred from homology"/>
<feature type="active site" evidence="1">
    <location>
        <position position="355"/>
    </location>
</feature>
<dbReference type="InParanoid" id="A0A2J7RQH8"/>
<accession>A0A2J7RQH8</accession>
<feature type="region of interest" description="Disordered" evidence="2">
    <location>
        <begin position="53"/>
        <end position="75"/>
    </location>
</feature>
<dbReference type="GO" id="GO:0005739">
    <property type="term" value="C:mitochondrion"/>
    <property type="evidence" value="ECO:0007669"/>
    <property type="project" value="UniProtKB-SubCell"/>
</dbReference>
<dbReference type="HAMAP" id="MF_03030">
    <property type="entry name" value="MGME1"/>
    <property type="match status" value="1"/>
</dbReference>
<name>A0A2J7RQH8_9NEOP</name>
<dbReference type="Proteomes" id="UP000235965">
    <property type="component" value="Unassembled WGS sequence"/>
</dbReference>
<keyword evidence="4" id="KW-1185">Reference proteome</keyword>
<keyword evidence="1" id="KW-0496">Mitochondrion</keyword>
<dbReference type="OrthoDB" id="5777131at2759"/>
<evidence type="ECO:0000256" key="2">
    <source>
        <dbReference type="SAM" id="MobiDB-lite"/>
    </source>
</evidence>
<feature type="active site" evidence="1">
    <location>
        <position position="353"/>
    </location>
</feature>
<feature type="active site" evidence="1">
    <location>
        <position position="340"/>
    </location>
</feature>
<comment type="function">
    <text evidence="1">Metal-dependent single-stranded DNA (ssDNA) exonuclease involved in mitochondrial genome maintenance.</text>
</comment>